<reference evidence="1" key="1">
    <citation type="journal article" date="2025" name="Int. J. Syst. Evol. Microbiol.">
        <title>Inconstantimicrobium mannanitabidum sp. nov., a novel member of the family Clostridiaceae isolated from anoxic soil under the treatment of reductive soil disinfestation.</title>
        <authorList>
            <person name="Ueki A."/>
            <person name="Tonouchi A."/>
            <person name="Honma S."/>
            <person name="Kaku N."/>
            <person name="Ueki K."/>
        </authorList>
    </citation>
    <scope>NUCLEOTIDE SEQUENCE</scope>
    <source>
        <strain evidence="1">TW13</strain>
    </source>
</reference>
<evidence type="ECO:0000313" key="1">
    <source>
        <dbReference type="EMBL" id="GKX66257.1"/>
    </source>
</evidence>
<gene>
    <name evidence="1" type="ORF">rsdtw13_15150</name>
</gene>
<keyword evidence="1" id="KW-0808">Transferase</keyword>
<dbReference type="Proteomes" id="UP001058074">
    <property type="component" value="Unassembled WGS sequence"/>
</dbReference>
<organism evidence="1 2">
    <name type="scientific">Inconstantimicrobium mannanitabidum</name>
    <dbReference type="NCBI Taxonomy" id="1604901"/>
    <lineage>
        <taxon>Bacteria</taxon>
        <taxon>Bacillati</taxon>
        <taxon>Bacillota</taxon>
        <taxon>Clostridia</taxon>
        <taxon>Eubacteriales</taxon>
        <taxon>Clostridiaceae</taxon>
        <taxon>Inconstantimicrobium</taxon>
    </lineage>
</organism>
<proteinExistence type="predicted"/>
<protein>
    <submittedName>
        <fullName evidence="1">Ribosomal RNA small subunit methyltransferase B</fullName>
    </submittedName>
</protein>
<keyword evidence="2" id="KW-1185">Reference proteome</keyword>
<dbReference type="EMBL" id="BROD01000001">
    <property type="protein sequence ID" value="GKX66257.1"/>
    <property type="molecule type" value="Genomic_DNA"/>
</dbReference>
<keyword evidence="1" id="KW-0489">Methyltransferase</keyword>
<accession>A0ACB5RBW0</accession>
<comment type="caution">
    <text evidence="1">The sequence shown here is derived from an EMBL/GenBank/DDBJ whole genome shotgun (WGS) entry which is preliminary data.</text>
</comment>
<evidence type="ECO:0000313" key="2">
    <source>
        <dbReference type="Proteomes" id="UP001058074"/>
    </source>
</evidence>
<name>A0ACB5RBW0_9CLOT</name>
<sequence>MNARKIIVEILDNVFYNAAYSNIELTKRLNRDNVNDKDKGLITEIVYGTVRYKDKIDFIIKNFIKDVKLVEPRILNILRATVYQIMFLDRVPSYAAVNEAVQLAKEVSFNSSKFVNGVLRNILRNQDKDFYKGLEPRKAMAVNYSFPNWMVDLFINQYGMDVAKKIMHNLNNTPNVTVRVNELKGDYDEVFTSLEENGYDIAEGVICPEAIQINKGSNVENNSLFKDGYITVQDESAMLIAPNMDIEEGMKVLDLCSAPGGKTTHISELLNNTGTVIACDIYDHKINLIKENCDRLGITNVEYKIQDATQENKEFIKFADRVLIDVPCSGLGIIRKKPEIKWTKKKEDLHSLTKIQREIMVNSWEYLKDEGIMFYSTCTLNKHENEDNINWFISQHKDAIIEKMYFGKADNIVYNENGTVTILPTEAMDGFFLAKIKKVSR</sequence>